<keyword evidence="3" id="KW-1185">Reference proteome</keyword>
<dbReference type="EMBL" id="LR130778">
    <property type="protein sequence ID" value="VDN46206.1"/>
    <property type="molecule type" value="Genomic_DNA"/>
</dbReference>
<keyword evidence="1" id="KW-1133">Transmembrane helix</keyword>
<feature type="transmembrane region" description="Helical" evidence="1">
    <location>
        <begin position="6"/>
        <end position="26"/>
    </location>
</feature>
<evidence type="ECO:0000256" key="1">
    <source>
        <dbReference type="SAM" id="Phobius"/>
    </source>
</evidence>
<protein>
    <recommendedName>
        <fullName evidence="4">YvrJ family protein</fullName>
    </recommendedName>
</protein>
<reference evidence="2 3" key="1">
    <citation type="submission" date="2018-09" db="EMBL/GenBank/DDBJ databases">
        <authorList>
            <person name="Postec A."/>
        </authorList>
    </citation>
    <scope>NUCLEOTIDE SEQUENCE [LARGE SCALE GENOMIC DNA]</scope>
    <source>
        <strain evidence="2">70B-A</strain>
    </source>
</reference>
<evidence type="ECO:0008006" key="4">
    <source>
        <dbReference type="Google" id="ProtNLM"/>
    </source>
</evidence>
<dbReference type="RefSeq" id="WP_125135757.1">
    <property type="nucleotide sequence ID" value="NZ_LR130778.1"/>
</dbReference>
<sequence>MTIDWTQIISSIGIFGIPSGLLVWLIKSIIETSLNKSETSFEYSLLSDLEKLKIYESALHIH</sequence>
<gene>
    <name evidence="2" type="ORF">PATL70BA_0358</name>
</gene>
<dbReference type="AlphaFoldDB" id="A0A3P7RTI2"/>
<keyword evidence="1" id="KW-0472">Membrane</keyword>
<evidence type="ECO:0000313" key="3">
    <source>
        <dbReference type="Proteomes" id="UP000279029"/>
    </source>
</evidence>
<accession>A0A3P7RTI2</accession>
<dbReference type="Proteomes" id="UP000279029">
    <property type="component" value="Chromosome"/>
</dbReference>
<dbReference type="KEGG" id="cbar:PATL70BA_0358"/>
<evidence type="ECO:0000313" key="2">
    <source>
        <dbReference type="EMBL" id="VDN46206.1"/>
    </source>
</evidence>
<name>A0A3P7RTI2_9FIRM</name>
<proteinExistence type="predicted"/>
<organism evidence="2 3">
    <name type="scientific">Petrocella atlantisensis</name>
    <dbReference type="NCBI Taxonomy" id="2173034"/>
    <lineage>
        <taxon>Bacteria</taxon>
        <taxon>Bacillati</taxon>
        <taxon>Bacillota</taxon>
        <taxon>Clostridia</taxon>
        <taxon>Lachnospirales</taxon>
        <taxon>Vallitaleaceae</taxon>
        <taxon>Petrocella</taxon>
    </lineage>
</organism>
<keyword evidence="1" id="KW-0812">Transmembrane</keyword>